<evidence type="ECO:0000313" key="2">
    <source>
        <dbReference type="Proteomes" id="UP000178606"/>
    </source>
</evidence>
<dbReference type="Pfam" id="PF09956">
    <property type="entry name" value="Phage_cement_2"/>
    <property type="match status" value="1"/>
</dbReference>
<name>A0A1F6C4J2_HANXR</name>
<proteinExistence type="predicted"/>
<sequence length="470" mass="49499">MGEARRQLNWDEFRLLDTENGISSGQVIQLPDGRAAFYEGLNATSSGDDVPFSTSGKVTLPKTTSMVLLAGGRAYWDHSANAVHYKKTNDRDFYIGRVATDASSSDANCDVYLNADPPYDIDMARDAFDSAITSGVTQQIATRAKVGATAGWVVGAADNLPYVATLPASQTGSTLILAIDGLRLGDTITGFAVNSQIESAGGAVTVDGDLRAVTNVAAEPTDASIGTMTQVSVTADTASAQAKTGLTEVVTSGKSYYLLITATTAASTDIILQHCEIMVQRASGVAGEASMVRLGGAHKLTLTLANQAQKVDMLSVDGWDKSANAIVEFAFRVPSDGAGTVVDVSIGAANATHATDADSITDSVFIHLDANSTTIYAESDDGTTEVAATDTTTTYTEGSGLSVRKECWMDFRNPADVQIYVDAALVLGATVFNVNASTAVWKLLAHVEKTASTDTYELLIDWFRARFSEQ</sequence>
<dbReference type="Proteomes" id="UP000178606">
    <property type="component" value="Unassembled WGS sequence"/>
</dbReference>
<evidence type="ECO:0000313" key="1">
    <source>
        <dbReference type="EMBL" id="OGG44119.1"/>
    </source>
</evidence>
<accession>A0A1F6C4J2</accession>
<comment type="caution">
    <text evidence="1">The sequence shown here is derived from an EMBL/GenBank/DDBJ whole genome shotgun (WGS) entry which is preliminary data.</text>
</comment>
<dbReference type="InterPro" id="IPR011231">
    <property type="entry name" value="Phage_VT1-Sakai_H0018"/>
</dbReference>
<organism evidence="1 2">
    <name type="scientific">Handelsmanbacteria sp. (strain RIFCSPLOWO2_12_FULL_64_10)</name>
    <dbReference type="NCBI Taxonomy" id="1817868"/>
    <lineage>
        <taxon>Bacteria</taxon>
        <taxon>Candidatus Handelsmaniibacteriota</taxon>
    </lineage>
</organism>
<protein>
    <submittedName>
        <fullName evidence="1">Uncharacterized protein</fullName>
    </submittedName>
</protein>
<gene>
    <name evidence="1" type="ORF">A3F84_27805</name>
</gene>
<dbReference type="AlphaFoldDB" id="A0A1F6C4J2"/>
<dbReference type="EMBL" id="MFKF01000416">
    <property type="protein sequence ID" value="OGG44119.1"/>
    <property type="molecule type" value="Genomic_DNA"/>
</dbReference>
<reference evidence="1 2" key="1">
    <citation type="journal article" date="2016" name="Nat. Commun.">
        <title>Thousands of microbial genomes shed light on interconnected biogeochemical processes in an aquifer system.</title>
        <authorList>
            <person name="Anantharaman K."/>
            <person name="Brown C.T."/>
            <person name="Hug L.A."/>
            <person name="Sharon I."/>
            <person name="Castelle C.J."/>
            <person name="Probst A.J."/>
            <person name="Thomas B.C."/>
            <person name="Singh A."/>
            <person name="Wilkins M.J."/>
            <person name="Karaoz U."/>
            <person name="Brodie E.L."/>
            <person name="Williams K.H."/>
            <person name="Hubbard S.S."/>
            <person name="Banfield J.F."/>
        </authorList>
    </citation>
    <scope>NUCLEOTIDE SEQUENCE [LARGE SCALE GENOMIC DNA]</scope>
    <source>
        <strain evidence="2">RIFCSPLOWO2_12_FULL_64_10</strain>
    </source>
</reference>